<dbReference type="Proteomes" id="UP001220324">
    <property type="component" value="Unassembled WGS sequence"/>
</dbReference>
<protein>
    <recommendedName>
        <fullName evidence="3">tyrosinase</fullName>
        <ecNumber evidence="3">1.14.18.1</ecNumber>
    </recommendedName>
</protein>
<reference evidence="12 13" key="1">
    <citation type="journal article" date="2023" name="IMA Fungus">
        <title>Comparative genomic study of the Penicillium genus elucidates a diverse pangenome and 15 lateral gene transfer events.</title>
        <authorList>
            <person name="Petersen C."/>
            <person name="Sorensen T."/>
            <person name="Nielsen M.R."/>
            <person name="Sondergaard T.E."/>
            <person name="Sorensen J.L."/>
            <person name="Fitzpatrick D.A."/>
            <person name="Frisvad J.C."/>
            <person name="Nielsen K.L."/>
        </authorList>
    </citation>
    <scope>NUCLEOTIDE SEQUENCE [LARGE SCALE GENOMIC DNA]</scope>
    <source>
        <strain evidence="12 13">IBT 35679</strain>
    </source>
</reference>
<comment type="catalytic activity">
    <reaction evidence="10">
        <text>L-tyrosine + O2 = L-dopaquinone + H2O</text>
        <dbReference type="Rhea" id="RHEA:18117"/>
        <dbReference type="ChEBI" id="CHEBI:15377"/>
        <dbReference type="ChEBI" id="CHEBI:15379"/>
        <dbReference type="ChEBI" id="CHEBI:57924"/>
        <dbReference type="ChEBI" id="CHEBI:58315"/>
        <dbReference type="EC" id="1.14.18.1"/>
    </reaction>
</comment>
<dbReference type="Gene3D" id="2.60.120.200">
    <property type="match status" value="1"/>
</dbReference>
<dbReference type="PROSITE" id="PS51304">
    <property type="entry name" value="GALECTIN"/>
    <property type="match status" value="1"/>
</dbReference>
<dbReference type="InterPro" id="IPR001079">
    <property type="entry name" value="Galectin_CRD"/>
</dbReference>
<dbReference type="InterPro" id="IPR041640">
    <property type="entry name" value="Tyrosinase_C"/>
</dbReference>
<dbReference type="PRINTS" id="PR00092">
    <property type="entry name" value="TYROSINASE"/>
</dbReference>
<dbReference type="GO" id="GO:0004503">
    <property type="term" value="F:tyrosinase activity"/>
    <property type="evidence" value="ECO:0007669"/>
    <property type="project" value="UniProtKB-EC"/>
</dbReference>
<dbReference type="Pfam" id="PF18132">
    <property type="entry name" value="Tyrosinase_C"/>
    <property type="match status" value="1"/>
</dbReference>
<keyword evidence="8" id="KW-0470">Melanin biosynthesis</keyword>
<feature type="domain" description="Galectin" evidence="11">
    <location>
        <begin position="662"/>
        <end position="802"/>
    </location>
</feature>
<organism evidence="12 13">
    <name type="scientific">Penicillium frequentans</name>
    <dbReference type="NCBI Taxonomy" id="3151616"/>
    <lineage>
        <taxon>Eukaryota</taxon>
        <taxon>Fungi</taxon>
        <taxon>Dikarya</taxon>
        <taxon>Ascomycota</taxon>
        <taxon>Pezizomycotina</taxon>
        <taxon>Eurotiomycetes</taxon>
        <taxon>Eurotiomycetidae</taxon>
        <taxon>Eurotiales</taxon>
        <taxon>Aspergillaceae</taxon>
        <taxon>Penicillium</taxon>
    </lineage>
</organism>
<dbReference type="Gene3D" id="2.60.310.20">
    <property type="match status" value="1"/>
</dbReference>
<evidence type="ECO:0000256" key="2">
    <source>
        <dbReference type="ARBA" id="ARBA00009928"/>
    </source>
</evidence>
<evidence type="ECO:0000259" key="11">
    <source>
        <dbReference type="PROSITE" id="PS51304"/>
    </source>
</evidence>
<comment type="cofactor">
    <cofactor evidence="1">
        <name>Cu(2+)</name>
        <dbReference type="ChEBI" id="CHEBI:29036"/>
    </cofactor>
</comment>
<evidence type="ECO:0000256" key="8">
    <source>
        <dbReference type="ARBA" id="ARBA00023101"/>
    </source>
</evidence>
<evidence type="ECO:0000256" key="5">
    <source>
        <dbReference type="ARBA" id="ARBA00023002"/>
    </source>
</evidence>
<dbReference type="PROSITE" id="PS00498">
    <property type="entry name" value="TYROSINASE_2"/>
    <property type="match status" value="1"/>
</dbReference>
<keyword evidence="6" id="KW-0186">Copper</keyword>
<dbReference type="PROSITE" id="PS00497">
    <property type="entry name" value="TYROSINASE_1"/>
    <property type="match status" value="1"/>
</dbReference>
<dbReference type="InterPro" id="IPR002227">
    <property type="entry name" value="Tyrosinase_Cu-bd"/>
</dbReference>
<comment type="catalytic activity">
    <reaction evidence="9">
        <text>2 L-dopa + O2 = 2 L-dopaquinone + 2 H2O</text>
        <dbReference type="Rhea" id="RHEA:34287"/>
        <dbReference type="ChEBI" id="CHEBI:15377"/>
        <dbReference type="ChEBI" id="CHEBI:15379"/>
        <dbReference type="ChEBI" id="CHEBI:57504"/>
        <dbReference type="ChEBI" id="CHEBI:57924"/>
        <dbReference type="EC" id="1.14.18.1"/>
    </reaction>
</comment>
<gene>
    <name evidence="12" type="ORF">N7494_012367</name>
</gene>
<evidence type="ECO:0000313" key="12">
    <source>
        <dbReference type="EMBL" id="KAJ5525717.1"/>
    </source>
</evidence>
<dbReference type="SUPFAM" id="SSF48056">
    <property type="entry name" value="Di-copper centre-containing domain"/>
    <property type="match status" value="1"/>
</dbReference>
<keyword evidence="4" id="KW-0479">Metal-binding</keyword>
<evidence type="ECO:0000256" key="10">
    <source>
        <dbReference type="ARBA" id="ARBA00048881"/>
    </source>
</evidence>
<comment type="caution">
    <text evidence="12">The sequence shown here is derived from an EMBL/GenBank/DDBJ whole genome shotgun (WGS) entry which is preliminary data.</text>
</comment>
<name>A0AAD6CLF4_9EURO</name>
<proteinExistence type="inferred from homology"/>
<evidence type="ECO:0000256" key="1">
    <source>
        <dbReference type="ARBA" id="ARBA00001973"/>
    </source>
</evidence>
<evidence type="ECO:0000256" key="6">
    <source>
        <dbReference type="ARBA" id="ARBA00023008"/>
    </source>
</evidence>
<dbReference type="InterPro" id="IPR008922">
    <property type="entry name" value="Di-copper_centre_dom_sf"/>
</dbReference>
<dbReference type="Pfam" id="PF00264">
    <property type="entry name" value="Tyrosinase"/>
    <property type="match status" value="1"/>
</dbReference>
<evidence type="ECO:0000256" key="7">
    <source>
        <dbReference type="ARBA" id="ARBA00023033"/>
    </source>
</evidence>
<accession>A0AAD6CLF4</accession>
<evidence type="ECO:0000256" key="3">
    <source>
        <dbReference type="ARBA" id="ARBA00011906"/>
    </source>
</evidence>
<keyword evidence="7" id="KW-0503">Monooxygenase</keyword>
<evidence type="ECO:0000313" key="13">
    <source>
        <dbReference type="Proteomes" id="UP001220324"/>
    </source>
</evidence>
<dbReference type="PANTHER" id="PTHR11474">
    <property type="entry name" value="TYROSINASE FAMILY MEMBER"/>
    <property type="match status" value="1"/>
</dbReference>
<keyword evidence="13" id="KW-1185">Reference proteome</keyword>
<dbReference type="AlphaFoldDB" id="A0AAD6CLF4"/>
<dbReference type="InterPro" id="IPR013320">
    <property type="entry name" value="ConA-like_dom_sf"/>
</dbReference>
<dbReference type="GO" id="GO:0046872">
    <property type="term" value="F:metal ion binding"/>
    <property type="evidence" value="ECO:0007669"/>
    <property type="project" value="UniProtKB-KW"/>
</dbReference>
<dbReference type="SMART" id="SM00276">
    <property type="entry name" value="GLECT"/>
    <property type="match status" value="1"/>
</dbReference>
<dbReference type="InterPro" id="IPR050316">
    <property type="entry name" value="Tyrosinase/Hemocyanin"/>
</dbReference>
<dbReference type="GO" id="GO:0042438">
    <property type="term" value="P:melanin biosynthetic process"/>
    <property type="evidence" value="ECO:0007669"/>
    <property type="project" value="UniProtKB-KW"/>
</dbReference>
<dbReference type="Gene3D" id="1.10.1280.10">
    <property type="entry name" value="Di-copper center containing domain from catechol oxidase"/>
    <property type="match status" value="1"/>
</dbReference>
<keyword evidence="5" id="KW-0560">Oxidoreductase</keyword>
<dbReference type="GO" id="GO:0030246">
    <property type="term" value="F:carbohydrate binding"/>
    <property type="evidence" value="ECO:0007669"/>
    <property type="project" value="InterPro"/>
</dbReference>
<dbReference type="SUPFAM" id="SSF49899">
    <property type="entry name" value="Concanavalin A-like lectins/glucanases"/>
    <property type="match status" value="1"/>
</dbReference>
<comment type="similarity">
    <text evidence="2">Belongs to the tyrosinase family.</text>
</comment>
<dbReference type="Pfam" id="PF00337">
    <property type="entry name" value="Gal-bind_lectin"/>
    <property type="match status" value="1"/>
</dbReference>
<dbReference type="EMBL" id="JAQIZZ010000008">
    <property type="protein sequence ID" value="KAJ5525717.1"/>
    <property type="molecule type" value="Genomic_DNA"/>
</dbReference>
<dbReference type="EC" id="1.14.18.1" evidence="3"/>
<evidence type="ECO:0000256" key="4">
    <source>
        <dbReference type="ARBA" id="ARBA00022723"/>
    </source>
</evidence>
<evidence type="ECO:0000256" key="9">
    <source>
        <dbReference type="ARBA" id="ARBA00048233"/>
    </source>
</evidence>
<dbReference type="PANTHER" id="PTHR11474:SF76">
    <property type="entry name" value="SHKT DOMAIN-CONTAINING PROTEIN"/>
    <property type="match status" value="1"/>
</dbReference>
<sequence>MATTTEWKYFPITGIPLQDGVAGSPTVEVPIRQNIDTWSNDPANEKQVKLFVMALYHFQQINPTDRDSYFQIAGIHGQPNVPWDEPIDKSEAEGKGYCTHNNILFPVWHRAYLALYEQRIYEIMNNEIVTNFAEEGRSDWQKAAQTWRLPFWDWGITTSVPDMCKYPTILVPTADGKSEEIITNPLFQFRMPTNQPMSSAGMANFKDPWVPDGDMIFYGECIGTSRWPQEGDNVSGSTAWKHGVVNNYKVQDALKRPEWVADSPYGQPAEMVYRLLTIPMEYSTFATTAQLSEDQSVANDVNIEYIHNNLHGWVGGDFDGHMSQIPVASFDPTFWLHHCNIDRIFALWQALNPEKWIEESQVNEFFQEIIGLPIGTKITTETQLRPFHKDVSGIVMTPNDVRYPYSLGYTYPELQTWKYDPQAYTSEPFLKDLRKAINDLYGVSRQQLIDTTKNLEGVEYLEDATKNLDFAFSIRYRKYGFGGDPFWIRIFLSQDGVTQNAATDLITEVYNFSQKPEDPASGEVVCTNCKDNEKANLKSTAAISITPVLITILKAGGKDLPSLKKEDVLAFLQKRAYWRVFKGGKEVPRNQLDPLDLEIIGSTNDSTQYKDATKAPLLENFNKEPSISGGADGALDPTLRQPMTIPPPTMPDIPQANLKVNSSLAFKGPIEPDAVVIIDSSSLDMTPAKSSGIDNTQVFFSDTKEGDGNILFLLSFRRSENQIVLNTRLDNSWGKEVRVSLEDRFKGTAPSILVHDQGDGYEIFIDWRHLAWFEKRAKEKVANSVSYSVNEGQTSMMSPELKIRVYASMKDVFQK</sequence>